<name>A0A317PPY3_9HYPH</name>
<dbReference type="GO" id="GO:0003677">
    <property type="term" value="F:DNA binding"/>
    <property type="evidence" value="ECO:0007669"/>
    <property type="project" value="UniProtKB-KW"/>
</dbReference>
<reference evidence="1 2" key="1">
    <citation type="submission" date="2018-05" db="EMBL/GenBank/DDBJ databases">
        <title>Genomic Encyclopedia of Type Strains, Phase IV (KMG-IV): sequencing the most valuable type-strain genomes for metagenomic binning, comparative biology and taxonomic classification.</title>
        <authorList>
            <person name="Goeker M."/>
        </authorList>
    </citation>
    <scope>NUCLEOTIDE SEQUENCE [LARGE SCALE GENOMIC DNA]</scope>
    <source>
        <strain evidence="1 2">DSM 16791</strain>
    </source>
</reference>
<dbReference type="RefSeq" id="WP_146215518.1">
    <property type="nucleotide sequence ID" value="NZ_QGTR01000001.1"/>
</dbReference>
<dbReference type="OrthoDB" id="54411at2"/>
<dbReference type="AlphaFoldDB" id="A0A317PPY3"/>
<organism evidence="1 2">
    <name type="scientific">Hoeflea marina</name>
    <dbReference type="NCBI Taxonomy" id="274592"/>
    <lineage>
        <taxon>Bacteria</taxon>
        <taxon>Pseudomonadati</taxon>
        <taxon>Pseudomonadota</taxon>
        <taxon>Alphaproteobacteria</taxon>
        <taxon>Hyphomicrobiales</taxon>
        <taxon>Rhizobiaceae</taxon>
        <taxon>Hoeflea</taxon>
    </lineage>
</organism>
<keyword evidence="1" id="KW-0238">DNA-binding</keyword>
<dbReference type="InterPro" id="IPR036388">
    <property type="entry name" value="WH-like_DNA-bd_sf"/>
</dbReference>
<gene>
    <name evidence="1" type="ORF">DFR52_101242</name>
</gene>
<evidence type="ECO:0000313" key="2">
    <source>
        <dbReference type="Proteomes" id="UP000246352"/>
    </source>
</evidence>
<dbReference type="InterPro" id="IPR011990">
    <property type="entry name" value="TPR-like_helical_dom_sf"/>
</dbReference>
<sequence length="637" mass="70555">MTLILQTFGRLRLEDATGEEIAFPEKALLAACFLLASRQRSETRQAMACFLWGDNDKAGALVNLRKLISRIRERQQQIGIEIFRFTATEVKLAGEHLAVDFRLFDDRPDGQSIARLREMAQKIGVEFLGWLQVDSGLFDTWLLERREYFLDRLREVFAEVAPRAKSPTDFGTIKHVALLLLERRPLDAFVRNALEGARAAKGQSVSAPAVAGAGAPATRSADIVVAGAPLVFAGGAARGSALQADGNPSPEGAGLPRLVLLPPPPSGSGECNAVGGALIEDITIAFCSSRAVSVVAPYTSQQISLQSDKAATFNKHAINYILDTRLTSEAGGHSIFAQLVYFGSDEVIWADRFDLRKAGLLSCRMEIANAISRAVGREVSRNETVRWNMEGDPKAYRTYLLGTRFSKFISLPEVRRSRKLFREALSINGQMAAAMSSLARTYFMEWLLTARGDSELLRIAEQRACQAIEIDETSAAGHRELGVIRLYRRDFDGSLEALDKAEALSPQFANVIASYADTLVQASRPEEGLAKIMRGMELNPLCPDDYFWTAAGASYSIGDYEQALSFIQRMKDRTPADRLAAASWAMLGNRGKARQFVRKTLETHPDFDLDKWLLMVPFREEWQKTHYHEGLLMAGYE</sequence>
<proteinExistence type="predicted"/>
<dbReference type="EMBL" id="QGTR01000001">
    <property type="protein sequence ID" value="PWW03561.1"/>
    <property type="molecule type" value="Genomic_DNA"/>
</dbReference>
<dbReference type="SUPFAM" id="SSF48452">
    <property type="entry name" value="TPR-like"/>
    <property type="match status" value="1"/>
</dbReference>
<dbReference type="Gene3D" id="1.25.40.10">
    <property type="entry name" value="Tetratricopeptide repeat domain"/>
    <property type="match status" value="1"/>
</dbReference>
<evidence type="ECO:0000313" key="1">
    <source>
        <dbReference type="EMBL" id="PWW03561.1"/>
    </source>
</evidence>
<dbReference type="Gene3D" id="1.10.10.10">
    <property type="entry name" value="Winged helix-like DNA-binding domain superfamily/Winged helix DNA-binding domain"/>
    <property type="match status" value="1"/>
</dbReference>
<accession>A0A317PPY3</accession>
<dbReference type="Proteomes" id="UP000246352">
    <property type="component" value="Unassembled WGS sequence"/>
</dbReference>
<comment type="caution">
    <text evidence="1">The sequence shown here is derived from an EMBL/GenBank/DDBJ whole genome shotgun (WGS) entry which is preliminary data.</text>
</comment>
<keyword evidence="2" id="KW-1185">Reference proteome</keyword>
<protein>
    <submittedName>
        <fullName evidence="1">DNA-binding SARP family transcriptional activator</fullName>
    </submittedName>
</protein>